<evidence type="ECO:0000256" key="2">
    <source>
        <dbReference type="ARBA" id="ARBA00022578"/>
    </source>
</evidence>
<dbReference type="SUPFAM" id="SSF57756">
    <property type="entry name" value="Retrovirus zinc finger-like domains"/>
    <property type="match status" value="1"/>
</dbReference>
<feature type="domain" description="Integrase catalytic" evidence="27">
    <location>
        <begin position="267"/>
        <end position="424"/>
    </location>
</feature>
<sequence>MKSRSSLEPRKHTADNDQAGKKKKTYDPSRTCYYCGELGHWTPTCPVKIKANESRLKFKQQADVASFDTSPSIESLEALLDSGATHSVVGDISLFTSISPTNMNLSVASNHKFMVVGIGRVNLRIGSGILEVKDVLYCKEIPGIILSIGKLLDQSIDIKFCDNKFILRQFGNTFTSFKKNSRWFLPVSSPSNISAITPTPYNSLVSHDQHHEERADGIDLNLLWHQRMGHISIRNLNRMMKFNAVIGIKPFTLQKIGVCHPCSIAKSKHTPIKNPSRQMIKKAGDVIVADLMGPLPLSMNNMKYILMIQDAFSRVVVAIPLMDKSEAKTKLQHWILQFTNVTDNQIKVVRTDNGSKFKNNILDEFLKNKGIIHEFAMPYEHHQNGKIERTNRTISEIARTMLISSNLPAMLWPWAFRHAAWIFN</sequence>
<comment type="function">
    <text evidence="1">The aspartyl protease (PR) mediates the proteolytic cleavages of the Gag and Gag-Pol polyproteins after assembly of the VLP.</text>
</comment>
<keyword evidence="14" id="KW-0460">Magnesium</keyword>
<dbReference type="GO" id="GO:0004519">
    <property type="term" value="F:endonuclease activity"/>
    <property type="evidence" value="ECO:0007669"/>
    <property type="project" value="UniProtKB-KW"/>
</dbReference>
<dbReference type="Gene3D" id="4.10.60.10">
    <property type="entry name" value="Zinc finger, CCHC-type"/>
    <property type="match status" value="1"/>
</dbReference>
<dbReference type="GO" id="GO:0004190">
    <property type="term" value="F:aspartic-type endopeptidase activity"/>
    <property type="evidence" value="ECO:0007669"/>
    <property type="project" value="InterPro"/>
</dbReference>
<evidence type="ECO:0000256" key="21">
    <source>
        <dbReference type="ARBA" id="ARBA00048173"/>
    </source>
</evidence>
<evidence type="ECO:0000256" key="19">
    <source>
        <dbReference type="ARBA" id="ARBA00023113"/>
    </source>
</evidence>
<dbReference type="OrthoDB" id="8060515at2759"/>
<keyword evidence="20" id="KW-0233">DNA recombination</keyword>
<dbReference type="SUPFAM" id="SSF53098">
    <property type="entry name" value="Ribonuclease H-like"/>
    <property type="match status" value="1"/>
</dbReference>
<evidence type="ECO:0000256" key="9">
    <source>
        <dbReference type="ARBA" id="ARBA00022723"/>
    </source>
</evidence>
<evidence type="ECO:0000256" key="15">
    <source>
        <dbReference type="ARBA" id="ARBA00022884"/>
    </source>
</evidence>
<organism evidence="28 29">
    <name type="scientific">Austropuccinia psidii MF-1</name>
    <dbReference type="NCBI Taxonomy" id="1389203"/>
    <lineage>
        <taxon>Eukaryota</taxon>
        <taxon>Fungi</taxon>
        <taxon>Dikarya</taxon>
        <taxon>Basidiomycota</taxon>
        <taxon>Pucciniomycotina</taxon>
        <taxon>Pucciniomycetes</taxon>
        <taxon>Pucciniales</taxon>
        <taxon>Sphaerophragmiaceae</taxon>
        <taxon>Austropuccinia</taxon>
    </lineage>
</organism>
<evidence type="ECO:0000256" key="4">
    <source>
        <dbReference type="ARBA" id="ARBA00022664"/>
    </source>
</evidence>
<keyword evidence="11" id="KW-0255">Endonuclease</keyword>
<dbReference type="GO" id="GO:0032196">
    <property type="term" value="P:transposition"/>
    <property type="evidence" value="ECO:0007669"/>
    <property type="project" value="UniProtKB-KW"/>
</dbReference>
<keyword evidence="5" id="KW-0645">Protease</keyword>
<dbReference type="InterPro" id="IPR039537">
    <property type="entry name" value="Retrotran_Ty1/copia-like"/>
</dbReference>
<dbReference type="GO" id="GO:0003964">
    <property type="term" value="F:RNA-directed DNA polymerase activity"/>
    <property type="evidence" value="ECO:0007669"/>
    <property type="project" value="UniProtKB-KW"/>
</dbReference>
<dbReference type="InterPro" id="IPR054722">
    <property type="entry name" value="PolX-like_BBD"/>
</dbReference>
<evidence type="ECO:0000256" key="7">
    <source>
        <dbReference type="ARBA" id="ARBA00022695"/>
    </source>
</evidence>
<dbReference type="AlphaFoldDB" id="A0A9Q3IB37"/>
<evidence type="ECO:0000259" key="26">
    <source>
        <dbReference type="PROSITE" id="PS50175"/>
    </source>
</evidence>
<dbReference type="GO" id="GO:0005634">
    <property type="term" value="C:nucleus"/>
    <property type="evidence" value="ECO:0007669"/>
    <property type="project" value="UniProtKB-ARBA"/>
</dbReference>
<keyword evidence="2" id="KW-0815">Transposition</keyword>
<evidence type="ECO:0000256" key="17">
    <source>
        <dbReference type="ARBA" id="ARBA00022918"/>
    </source>
</evidence>
<dbReference type="GO" id="GO:0006310">
    <property type="term" value="P:DNA recombination"/>
    <property type="evidence" value="ECO:0007669"/>
    <property type="project" value="UniProtKB-KW"/>
</dbReference>
<name>A0A9Q3IB37_9BASI</name>
<protein>
    <recommendedName>
        <fullName evidence="30">Integrase catalytic domain-containing protein</fullName>
    </recommendedName>
</protein>
<evidence type="ECO:0000256" key="14">
    <source>
        <dbReference type="ARBA" id="ARBA00022842"/>
    </source>
</evidence>
<dbReference type="InterPro" id="IPR001584">
    <property type="entry name" value="Integrase_cat-core"/>
</dbReference>
<keyword evidence="3" id="KW-1188">Viral release from host cell</keyword>
<feature type="domain" description="Peptidase A2" evidence="26">
    <location>
        <begin position="76"/>
        <end position="119"/>
    </location>
</feature>
<keyword evidence="19" id="KW-0917">Virion maturation</keyword>
<dbReference type="Pfam" id="PF00665">
    <property type="entry name" value="rve"/>
    <property type="match status" value="1"/>
</dbReference>
<evidence type="ECO:0000256" key="13">
    <source>
        <dbReference type="ARBA" id="ARBA00022840"/>
    </source>
</evidence>
<evidence type="ECO:0000256" key="10">
    <source>
        <dbReference type="ARBA" id="ARBA00022741"/>
    </source>
</evidence>
<dbReference type="Pfam" id="PF13976">
    <property type="entry name" value="gag_pre-integrs"/>
    <property type="match status" value="1"/>
</dbReference>
<dbReference type="GO" id="GO:0005524">
    <property type="term" value="F:ATP binding"/>
    <property type="evidence" value="ECO:0007669"/>
    <property type="project" value="UniProtKB-KW"/>
</dbReference>
<dbReference type="PANTHER" id="PTHR42648">
    <property type="entry name" value="TRANSPOSASE, PUTATIVE-RELATED"/>
    <property type="match status" value="1"/>
</dbReference>
<comment type="catalytic activity">
    <reaction evidence="21">
        <text>DNA(n) + a 2'-deoxyribonucleoside 5'-triphosphate = DNA(n+1) + diphosphate</text>
        <dbReference type="Rhea" id="RHEA:22508"/>
        <dbReference type="Rhea" id="RHEA-COMP:17339"/>
        <dbReference type="Rhea" id="RHEA-COMP:17340"/>
        <dbReference type="ChEBI" id="CHEBI:33019"/>
        <dbReference type="ChEBI" id="CHEBI:61560"/>
        <dbReference type="ChEBI" id="CHEBI:173112"/>
        <dbReference type="EC" id="2.7.7.49"/>
    </reaction>
</comment>
<keyword evidence="10" id="KW-0547">Nucleotide-binding</keyword>
<keyword evidence="4" id="KW-0507">mRNA processing</keyword>
<dbReference type="InterPro" id="IPR025724">
    <property type="entry name" value="GAG-pre-integrase_dom"/>
</dbReference>
<keyword evidence="8" id="KW-0540">Nuclease</keyword>
<gene>
    <name evidence="28" type="ORF">O181_076396</name>
</gene>
<evidence type="ECO:0000256" key="11">
    <source>
        <dbReference type="ARBA" id="ARBA00022759"/>
    </source>
</evidence>
<dbReference type="GO" id="GO:0003723">
    <property type="term" value="F:RNA binding"/>
    <property type="evidence" value="ECO:0007669"/>
    <property type="project" value="UniProtKB-KW"/>
</dbReference>
<dbReference type="EMBL" id="AVOT02041368">
    <property type="protein sequence ID" value="MBW0536681.1"/>
    <property type="molecule type" value="Genomic_DNA"/>
</dbReference>
<dbReference type="InterPro" id="IPR036397">
    <property type="entry name" value="RNaseH_sf"/>
</dbReference>
<dbReference type="Proteomes" id="UP000765509">
    <property type="component" value="Unassembled WGS sequence"/>
</dbReference>
<evidence type="ECO:0000259" key="27">
    <source>
        <dbReference type="PROSITE" id="PS50994"/>
    </source>
</evidence>
<feature type="region of interest" description="Disordered" evidence="24">
    <location>
        <begin position="1"/>
        <end position="26"/>
    </location>
</feature>
<dbReference type="InterPro" id="IPR036875">
    <property type="entry name" value="Znf_CCHC_sf"/>
</dbReference>
<dbReference type="GO" id="GO:0015074">
    <property type="term" value="P:DNA integration"/>
    <property type="evidence" value="ECO:0007669"/>
    <property type="project" value="UniProtKB-KW"/>
</dbReference>
<reference evidence="28" key="1">
    <citation type="submission" date="2021-03" db="EMBL/GenBank/DDBJ databases">
        <title>Draft genome sequence of rust myrtle Austropuccinia psidii MF-1, a brazilian biotype.</title>
        <authorList>
            <person name="Quecine M.C."/>
            <person name="Pachon D.M.R."/>
            <person name="Bonatelli M.L."/>
            <person name="Correr F.H."/>
            <person name="Franceschini L.M."/>
            <person name="Leite T.F."/>
            <person name="Margarido G.R.A."/>
            <person name="Almeida C.A."/>
            <person name="Ferrarezi J.A."/>
            <person name="Labate C.A."/>
        </authorList>
    </citation>
    <scope>NUCLEOTIDE SEQUENCE</scope>
    <source>
        <strain evidence="28">MF-1</strain>
    </source>
</reference>
<evidence type="ECO:0000256" key="22">
    <source>
        <dbReference type="ARBA" id="ARBA00049244"/>
    </source>
</evidence>
<evidence type="ECO:0000256" key="23">
    <source>
        <dbReference type="PROSITE-ProRule" id="PRU00047"/>
    </source>
</evidence>
<accession>A0A9Q3IB37</accession>
<evidence type="ECO:0000256" key="16">
    <source>
        <dbReference type="ARBA" id="ARBA00022908"/>
    </source>
</evidence>
<dbReference type="GO" id="GO:0008270">
    <property type="term" value="F:zinc ion binding"/>
    <property type="evidence" value="ECO:0007669"/>
    <property type="project" value="UniProtKB-KW"/>
</dbReference>
<keyword evidence="29" id="KW-1185">Reference proteome</keyword>
<dbReference type="PROSITE" id="PS50158">
    <property type="entry name" value="ZF_CCHC"/>
    <property type="match status" value="1"/>
</dbReference>
<dbReference type="GO" id="GO:0006397">
    <property type="term" value="P:mRNA processing"/>
    <property type="evidence" value="ECO:0007669"/>
    <property type="project" value="UniProtKB-KW"/>
</dbReference>
<feature type="compositionally biased region" description="Basic and acidic residues" evidence="24">
    <location>
        <begin position="1"/>
        <end position="20"/>
    </location>
</feature>
<dbReference type="PROSITE" id="PS00141">
    <property type="entry name" value="ASP_PROTEASE"/>
    <property type="match status" value="1"/>
</dbReference>
<keyword evidence="6" id="KW-0808">Transferase</keyword>
<dbReference type="GO" id="GO:0006508">
    <property type="term" value="P:proteolysis"/>
    <property type="evidence" value="ECO:0007669"/>
    <property type="project" value="UniProtKB-KW"/>
</dbReference>
<evidence type="ECO:0008006" key="30">
    <source>
        <dbReference type="Google" id="ProtNLM"/>
    </source>
</evidence>
<dbReference type="PANTHER" id="PTHR42648:SF11">
    <property type="entry name" value="TRANSPOSON TY4-P GAG-POL POLYPROTEIN"/>
    <property type="match status" value="1"/>
</dbReference>
<evidence type="ECO:0000256" key="20">
    <source>
        <dbReference type="ARBA" id="ARBA00023172"/>
    </source>
</evidence>
<evidence type="ECO:0000256" key="1">
    <source>
        <dbReference type="ARBA" id="ARBA00002180"/>
    </source>
</evidence>
<keyword evidence="17" id="KW-0695">RNA-directed DNA polymerase</keyword>
<keyword evidence="15" id="KW-0694">RNA-binding</keyword>
<feature type="domain" description="CCHC-type" evidence="25">
    <location>
        <begin position="32"/>
        <end position="46"/>
    </location>
</feature>
<keyword evidence="9" id="KW-0479">Metal-binding</keyword>
<keyword evidence="23" id="KW-0862">Zinc</keyword>
<evidence type="ECO:0000256" key="12">
    <source>
        <dbReference type="ARBA" id="ARBA00022801"/>
    </source>
</evidence>
<dbReference type="PROSITE" id="PS50994">
    <property type="entry name" value="INTEGRASE"/>
    <property type="match status" value="1"/>
</dbReference>
<evidence type="ECO:0000256" key="5">
    <source>
        <dbReference type="ARBA" id="ARBA00022670"/>
    </source>
</evidence>
<evidence type="ECO:0000313" key="29">
    <source>
        <dbReference type="Proteomes" id="UP000765509"/>
    </source>
</evidence>
<evidence type="ECO:0000256" key="3">
    <source>
        <dbReference type="ARBA" id="ARBA00022612"/>
    </source>
</evidence>
<evidence type="ECO:0000256" key="6">
    <source>
        <dbReference type="ARBA" id="ARBA00022679"/>
    </source>
</evidence>
<comment type="caution">
    <text evidence="28">The sequence shown here is derived from an EMBL/GenBank/DDBJ whole genome shotgun (WGS) entry which is preliminary data.</text>
</comment>
<dbReference type="InterPro" id="IPR001878">
    <property type="entry name" value="Znf_CCHC"/>
</dbReference>
<dbReference type="InterPro" id="IPR012337">
    <property type="entry name" value="RNaseH-like_sf"/>
</dbReference>
<keyword evidence="12" id="KW-0378">Hydrolase</keyword>
<keyword evidence="13" id="KW-0067">ATP-binding</keyword>
<dbReference type="Pfam" id="PF22936">
    <property type="entry name" value="Pol_BBD"/>
    <property type="match status" value="1"/>
</dbReference>
<evidence type="ECO:0000256" key="8">
    <source>
        <dbReference type="ARBA" id="ARBA00022722"/>
    </source>
</evidence>
<keyword evidence="7" id="KW-0548">Nucleotidyltransferase</keyword>
<comment type="catalytic activity">
    <reaction evidence="22">
        <text>DNA(n) + a 2'-deoxyribonucleoside 5'-triphosphate = DNA(n+1) + diphosphate</text>
        <dbReference type="Rhea" id="RHEA:22508"/>
        <dbReference type="Rhea" id="RHEA-COMP:17339"/>
        <dbReference type="Rhea" id="RHEA-COMP:17340"/>
        <dbReference type="ChEBI" id="CHEBI:33019"/>
        <dbReference type="ChEBI" id="CHEBI:61560"/>
        <dbReference type="ChEBI" id="CHEBI:173112"/>
        <dbReference type="EC" id="2.7.7.7"/>
    </reaction>
</comment>
<dbReference type="PROSITE" id="PS50175">
    <property type="entry name" value="ASP_PROT_RETROV"/>
    <property type="match status" value="1"/>
</dbReference>
<keyword evidence="18" id="KW-0239">DNA-directed DNA polymerase</keyword>
<dbReference type="InterPro" id="IPR001969">
    <property type="entry name" value="Aspartic_peptidase_AS"/>
</dbReference>
<keyword evidence="23" id="KW-0863">Zinc-finger</keyword>
<dbReference type="GO" id="GO:0003887">
    <property type="term" value="F:DNA-directed DNA polymerase activity"/>
    <property type="evidence" value="ECO:0007669"/>
    <property type="project" value="UniProtKB-KW"/>
</dbReference>
<evidence type="ECO:0000259" key="25">
    <source>
        <dbReference type="PROSITE" id="PS50158"/>
    </source>
</evidence>
<keyword evidence="16" id="KW-0229">DNA integration</keyword>
<dbReference type="InterPro" id="IPR001995">
    <property type="entry name" value="Peptidase_A2_cat"/>
</dbReference>
<evidence type="ECO:0000256" key="24">
    <source>
        <dbReference type="SAM" id="MobiDB-lite"/>
    </source>
</evidence>
<evidence type="ECO:0000256" key="18">
    <source>
        <dbReference type="ARBA" id="ARBA00022932"/>
    </source>
</evidence>
<dbReference type="Gene3D" id="3.30.420.10">
    <property type="entry name" value="Ribonuclease H-like superfamily/Ribonuclease H"/>
    <property type="match status" value="1"/>
</dbReference>
<proteinExistence type="predicted"/>
<evidence type="ECO:0000313" key="28">
    <source>
        <dbReference type="EMBL" id="MBW0536681.1"/>
    </source>
</evidence>